<evidence type="ECO:0000313" key="4">
    <source>
        <dbReference type="EMBL" id="SEJ04964.1"/>
    </source>
</evidence>
<keyword evidence="2 4" id="KW-0808">Transferase</keyword>
<dbReference type="SUPFAM" id="SSF53335">
    <property type="entry name" value="S-adenosyl-L-methionine-dependent methyltransferases"/>
    <property type="match status" value="1"/>
</dbReference>
<dbReference type="GO" id="GO:0008168">
    <property type="term" value="F:methyltransferase activity"/>
    <property type="evidence" value="ECO:0007669"/>
    <property type="project" value="UniProtKB-KW"/>
</dbReference>
<dbReference type="STRING" id="1227549.SAMN05444007_103210"/>
<keyword evidence="5" id="KW-1185">Reference proteome</keyword>
<reference evidence="4 5" key="1">
    <citation type="submission" date="2016-10" db="EMBL/GenBank/DDBJ databases">
        <authorList>
            <person name="de Groot N.N."/>
        </authorList>
    </citation>
    <scope>NUCLEOTIDE SEQUENCE [LARGE SCALE GENOMIC DNA]</scope>
    <source>
        <strain evidence="4 5">DSM 29340</strain>
    </source>
</reference>
<keyword evidence="1 4" id="KW-0489">Methyltransferase</keyword>
<dbReference type="Pfam" id="PF13489">
    <property type="entry name" value="Methyltransf_23"/>
    <property type="match status" value="1"/>
</dbReference>
<name>A0A1H6VPH6_9RHOB</name>
<gene>
    <name evidence="4" type="ORF">SAMN05444007_103210</name>
</gene>
<evidence type="ECO:0000256" key="1">
    <source>
        <dbReference type="ARBA" id="ARBA00022603"/>
    </source>
</evidence>
<dbReference type="PANTHER" id="PTHR43464:SF19">
    <property type="entry name" value="UBIQUINONE BIOSYNTHESIS O-METHYLTRANSFERASE, MITOCHONDRIAL"/>
    <property type="match status" value="1"/>
</dbReference>
<sequence length="204" mass="22346">MTEKFLDDVYNLKSADETRALYDRWATSYDSEVGDNGYVTPGRVAQALWARTPTSDAPVLDYGCGTGLSGLALRLAGFKVIDGMDPSPEMLEGARAKDVYRDLIEIDIHDSHPVPQDAYRIITAIGVIGAGAAPPETLDLLMRALPSQGYLAFSFNDHTLADRGYEMRLNDWLDCGSAHLLSKDYGPHLTGKDMNSNVYVVQKA</sequence>
<dbReference type="InterPro" id="IPR029063">
    <property type="entry name" value="SAM-dependent_MTases_sf"/>
</dbReference>
<organism evidence="4 5">
    <name type="scientific">Cribrihabitans marinus</name>
    <dbReference type="NCBI Taxonomy" id="1227549"/>
    <lineage>
        <taxon>Bacteria</taxon>
        <taxon>Pseudomonadati</taxon>
        <taxon>Pseudomonadota</taxon>
        <taxon>Alphaproteobacteria</taxon>
        <taxon>Rhodobacterales</taxon>
        <taxon>Paracoccaceae</taxon>
        <taxon>Cribrihabitans</taxon>
    </lineage>
</organism>
<keyword evidence="3" id="KW-0949">S-adenosyl-L-methionine</keyword>
<dbReference type="Proteomes" id="UP000199379">
    <property type="component" value="Unassembled WGS sequence"/>
</dbReference>
<dbReference type="EMBL" id="FNYD01000003">
    <property type="protein sequence ID" value="SEJ04964.1"/>
    <property type="molecule type" value="Genomic_DNA"/>
</dbReference>
<dbReference type="GO" id="GO:0032259">
    <property type="term" value="P:methylation"/>
    <property type="evidence" value="ECO:0007669"/>
    <property type="project" value="UniProtKB-KW"/>
</dbReference>
<proteinExistence type="predicted"/>
<accession>A0A1H6VPH6</accession>
<dbReference type="RefSeq" id="WP_092363602.1">
    <property type="nucleotide sequence ID" value="NZ_BMGV01000003.1"/>
</dbReference>
<evidence type="ECO:0000256" key="2">
    <source>
        <dbReference type="ARBA" id="ARBA00022679"/>
    </source>
</evidence>
<dbReference type="CDD" id="cd02440">
    <property type="entry name" value="AdoMet_MTases"/>
    <property type="match status" value="1"/>
</dbReference>
<dbReference type="PANTHER" id="PTHR43464">
    <property type="entry name" value="METHYLTRANSFERASE"/>
    <property type="match status" value="1"/>
</dbReference>
<dbReference type="Gene3D" id="3.40.50.150">
    <property type="entry name" value="Vaccinia Virus protein VP39"/>
    <property type="match status" value="1"/>
</dbReference>
<protein>
    <submittedName>
        <fullName evidence="4">Methyltransferase domain-containing protein</fullName>
    </submittedName>
</protein>
<dbReference type="OrthoDB" id="9807911at2"/>
<evidence type="ECO:0000256" key="3">
    <source>
        <dbReference type="ARBA" id="ARBA00022691"/>
    </source>
</evidence>
<dbReference type="AlphaFoldDB" id="A0A1H6VPH6"/>
<evidence type="ECO:0000313" key="5">
    <source>
        <dbReference type="Proteomes" id="UP000199379"/>
    </source>
</evidence>